<dbReference type="PIRSF" id="PIRSF004749">
    <property type="entry name" value="Pep_def"/>
    <property type="match status" value="1"/>
</dbReference>
<evidence type="ECO:0000256" key="2">
    <source>
        <dbReference type="ARBA" id="ARBA00022723"/>
    </source>
</evidence>
<dbReference type="InterPro" id="IPR023635">
    <property type="entry name" value="Peptide_deformylase"/>
</dbReference>
<comment type="similarity">
    <text evidence="1 6">Belongs to the polypeptide deformylase family.</text>
</comment>
<gene>
    <name evidence="6" type="primary">def</name>
    <name evidence="7" type="ORF">C8D98_0073</name>
</gene>
<comment type="catalytic activity">
    <reaction evidence="6">
        <text>N-terminal N-formyl-L-methionyl-[peptide] + H2O = N-terminal L-methionyl-[peptide] + formate</text>
        <dbReference type="Rhea" id="RHEA:24420"/>
        <dbReference type="Rhea" id="RHEA-COMP:10639"/>
        <dbReference type="Rhea" id="RHEA-COMP:10640"/>
        <dbReference type="ChEBI" id="CHEBI:15377"/>
        <dbReference type="ChEBI" id="CHEBI:15740"/>
        <dbReference type="ChEBI" id="CHEBI:49298"/>
        <dbReference type="ChEBI" id="CHEBI:64731"/>
        <dbReference type="EC" id="3.5.1.88"/>
    </reaction>
</comment>
<dbReference type="AlphaFoldDB" id="A0A4R1KAV3"/>
<feature type="binding site" evidence="6">
    <location>
        <position position="138"/>
    </location>
    <ligand>
        <name>Fe cation</name>
        <dbReference type="ChEBI" id="CHEBI:24875"/>
    </ligand>
</feature>
<evidence type="ECO:0000256" key="1">
    <source>
        <dbReference type="ARBA" id="ARBA00010759"/>
    </source>
</evidence>
<keyword evidence="5 6" id="KW-0408">Iron</keyword>
<name>A0A4R1KAV3_9BACT</name>
<dbReference type="CDD" id="cd00487">
    <property type="entry name" value="Pep_deformylase"/>
    <property type="match status" value="1"/>
</dbReference>
<keyword evidence="2 6" id="KW-0479">Metal-binding</keyword>
<dbReference type="SUPFAM" id="SSF56420">
    <property type="entry name" value="Peptide deformylase"/>
    <property type="match status" value="1"/>
</dbReference>
<evidence type="ECO:0000256" key="6">
    <source>
        <dbReference type="HAMAP-Rule" id="MF_00163"/>
    </source>
</evidence>
<dbReference type="Proteomes" id="UP000294614">
    <property type="component" value="Unassembled WGS sequence"/>
</dbReference>
<protein>
    <recommendedName>
        <fullName evidence="6">Peptide deformylase</fullName>
        <shortName evidence="6">PDF</shortName>
        <ecNumber evidence="6">3.5.1.88</ecNumber>
    </recommendedName>
    <alternativeName>
        <fullName evidence="6">Polypeptide deformylase</fullName>
    </alternativeName>
</protein>
<dbReference type="EMBL" id="SMGG01000003">
    <property type="protein sequence ID" value="TCK61572.1"/>
    <property type="molecule type" value="Genomic_DNA"/>
</dbReference>
<feature type="binding site" evidence="6">
    <location>
        <position position="134"/>
    </location>
    <ligand>
        <name>Fe cation</name>
        <dbReference type="ChEBI" id="CHEBI:24875"/>
    </ligand>
</feature>
<sequence>MIRRIHTFPDDVLRKKALPVEHIDAEISELLNDMTETMYNQKGVGLAAPQVGVGLRVIVIDTSVGENPEELIQLINPEITAAEGEQTGEEGCLSIPGEYEAVRRYSKVSVRALNPAGEVIEFDAEGFLARAVQHEIDHLEGTLFIDRIPPYKRDIVKKHIKRRMADGDYGYTADVKS</sequence>
<organism evidence="7 8">
    <name type="scientific">Seleniivibrio woodruffii</name>
    <dbReference type="NCBI Taxonomy" id="1078050"/>
    <lineage>
        <taxon>Bacteria</taxon>
        <taxon>Pseudomonadati</taxon>
        <taxon>Deferribacterota</taxon>
        <taxon>Deferribacteres</taxon>
        <taxon>Deferribacterales</taxon>
        <taxon>Geovibrionaceae</taxon>
        <taxon>Seleniivibrio</taxon>
    </lineage>
</organism>
<reference evidence="7 8" key="1">
    <citation type="submission" date="2019-03" db="EMBL/GenBank/DDBJ databases">
        <title>Genomic Encyclopedia of Type Strains, Phase IV (KMG-IV): sequencing the most valuable type-strain genomes for metagenomic binning, comparative biology and taxonomic classification.</title>
        <authorList>
            <person name="Goeker M."/>
        </authorList>
    </citation>
    <scope>NUCLEOTIDE SEQUENCE [LARGE SCALE GENOMIC DNA]</scope>
    <source>
        <strain evidence="7 8">DSM 24984</strain>
    </source>
</reference>
<feature type="active site" evidence="6">
    <location>
        <position position="135"/>
    </location>
</feature>
<dbReference type="Pfam" id="PF01327">
    <property type="entry name" value="Pep_deformylase"/>
    <property type="match status" value="1"/>
</dbReference>
<dbReference type="PANTHER" id="PTHR10458:SF22">
    <property type="entry name" value="PEPTIDE DEFORMYLASE"/>
    <property type="match status" value="1"/>
</dbReference>
<feature type="binding site" evidence="6">
    <location>
        <position position="92"/>
    </location>
    <ligand>
        <name>Fe cation</name>
        <dbReference type="ChEBI" id="CHEBI:24875"/>
    </ligand>
</feature>
<dbReference type="RefSeq" id="WP_132870975.1">
    <property type="nucleotide sequence ID" value="NZ_JBLJBI010000088.1"/>
</dbReference>
<evidence type="ECO:0000256" key="5">
    <source>
        <dbReference type="ARBA" id="ARBA00023004"/>
    </source>
</evidence>
<dbReference type="Gene3D" id="3.90.45.10">
    <property type="entry name" value="Peptide deformylase"/>
    <property type="match status" value="1"/>
</dbReference>
<dbReference type="NCBIfam" id="TIGR00079">
    <property type="entry name" value="pept_deformyl"/>
    <property type="match status" value="1"/>
</dbReference>
<dbReference type="GO" id="GO:0006412">
    <property type="term" value="P:translation"/>
    <property type="evidence" value="ECO:0007669"/>
    <property type="project" value="UniProtKB-UniRule"/>
</dbReference>
<evidence type="ECO:0000256" key="4">
    <source>
        <dbReference type="ARBA" id="ARBA00022917"/>
    </source>
</evidence>
<dbReference type="EC" id="3.5.1.88" evidence="6"/>
<keyword evidence="8" id="KW-1185">Reference proteome</keyword>
<comment type="caution">
    <text evidence="7">The sequence shown here is derived from an EMBL/GenBank/DDBJ whole genome shotgun (WGS) entry which is preliminary data.</text>
</comment>
<comment type="cofactor">
    <cofactor evidence="6">
        <name>Fe(2+)</name>
        <dbReference type="ChEBI" id="CHEBI:29033"/>
    </cofactor>
    <text evidence="6">Binds 1 Fe(2+) ion.</text>
</comment>
<evidence type="ECO:0000313" key="7">
    <source>
        <dbReference type="EMBL" id="TCK61572.1"/>
    </source>
</evidence>
<keyword evidence="4 6" id="KW-0648">Protein biosynthesis</keyword>
<dbReference type="NCBIfam" id="NF001159">
    <property type="entry name" value="PRK00150.1-3"/>
    <property type="match status" value="1"/>
</dbReference>
<dbReference type="PRINTS" id="PR01576">
    <property type="entry name" value="PDEFORMYLASE"/>
</dbReference>
<dbReference type="GO" id="GO:0042586">
    <property type="term" value="F:peptide deformylase activity"/>
    <property type="evidence" value="ECO:0007669"/>
    <property type="project" value="UniProtKB-UniRule"/>
</dbReference>
<dbReference type="OrthoDB" id="9804313at2"/>
<dbReference type="HAMAP" id="MF_00163">
    <property type="entry name" value="Pep_deformylase"/>
    <property type="match status" value="1"/>
</dbReference>
<keyword evidence="3 6" id="KW-0378">Hydrolase</keyword>
<comment type="function">
    <text evidence="6">Removes the formyl group from the N-terminal Met of newly synthesized proteins. Requires at least a dipeptide for an efficient rate of reaction. N-terminal L-methionine is a prerequisite for activity but the enzyme has broad specificity at other positions.</text>
</comment>
<evidence type="ECO:0000256" key="3">
    <source>
        <dbReference type="ARBA" id="ARBA00022801"/>
    </source>
</evidence>
<proteinExistence type="inferred from homology"/>
<dbReference type="FunFam" id="3.90.45.10:FF:000005">
    <property type="entry name" value="Peptide deformylase"/>
    <property type="match status" value="1"/>
</dbReference>
<dbReference type="InterPro" id="IPR036821">
    <property type="entry name" value="Peptide_deformylase_sf"/>
</dbReference>
<evidence type="ECO:0000313" key="8">
    <source>
        <dbReference type="Proteomes" id="UP000294614"/>
    </source>
</evidence>
<dbReference type="GO" id="GO:0046872">
    <property type="term" value="F:metal ion binding"/>
    <property type="evidence" value="ECO:0007669"/>
    <property type="project" value="UniProtKB-KW"/>
</dbReference>
<accession>A0A4R1KAV3</accession>
<dbReference type="PANTHER" id="PTHR10458">
    <property type="entry name" value="PEPTIDE DEFORMYLASE"/>
    <property type="match status" value="1"/>
</dbReference>